<accession>A0A8H7W5E7</accession>
<evidence type="ECO:0000259" key="2">
    <source>
        <dbReference type="Pfam" id="PF07859"/>
    </source>
</evidence>
<organism evidence="3 4">
    <name type="scientific">Cadophora malorum</name>
    <dbReference type="NCBI Taxonomy" id="108018"/>
    <lineage>
        <taxon>Eukaryota</taxon>
        <taxon>Fungi</taxon>
        <taxon>Dikarya</taxon>
        <taxon>Ascomycota</taxon>
        <taxon>Pezizomycotina</taxon>
        <taxon>Leotiomycetes</taxon>
        <taxon>Helotiales</taxon>
        <taxon>Ploettnerulaceae</taxon>
        <taxon>Cadophora</taxon>
    </lineage>
</organism>
<dbReference type="AlphaFoldDB" id="A0A8H7W5E7"/>
<evidence type="ECO:0000256" key="1">
    <source>
        <dbReference type="ARBA" id="ARBA00022801"/>
    </source>
</evidence>
<dbReference type="InterPro" id="IPR050300">
    <property type="entry name" value="GDXG_lipolytic_enzyme"/>
</dbReference>
<evidence type="ECO:0000313" key="3">
    <source>
        <dbReference type="EMBL" id="KAG4415977.1"/>
    </source>
</evidence>
<dbReference type="EMBL" id="JAFJYH010000201">
    <property type="protein sequence ID" value="KAG4415977.1"/>
    <property type="molecule type" value="Genomic_DNA"/>
</dbReference>
<dbReference type="Proteomes" id="UP000664132">
    <property type="component" value="Unassembled WGS sequence"/>
</dbReference>
<dbReference type="GO" id="GO:0016787">
    <property type="term" value="F:hydrolase activity"/>
    <property type="evidence" value="ECO:0007669"/>
    <property type="project" value="UniProtKB-KW"/>
</dbReference>
<protein>
    <recommendedName>
        <fullName evidence="2">Alpha/beta hydrolase fold-3 domain-containing protein</fullName>
    </recommendedName>
</protein>
<dbReference type="PANTHER" id="PTHR48081:SF8">
    <property type="entry name" value="ALPHA_BETA HYDROLASE FOLD-3 DOMAIN-CONTAINING PROTEIN-RELATED"/>
    <property type="match status" value="1"/>
</dbReference>
<dbReference type="OrthoDB" id="408631at2759"/>
<proteinExistence type="predicted"/>
<comment type="caution">
    <text evidence="3">The sequence shown here is derived from an EMBL/GenBank/DDBJ whole genome shotgun (WGS) entry which is preliminary data.</text>
</comment>
<reference evidence="3" key="1">
    <citation type="submission" date="2021-02" db="EMBL/GenBank/DDBJ databases">
        <title>Genome sequence Cadophora malorum strain M34.</title>
        <authorList>
            <person name="Stefanovic E."/>
            <person name="Vu D."/>
            <person name="Scully C."/>
            <person name="Dijksterhuis J."/>
            <person name="Roader J."/>
            <person name="Houbraken J."/>
        </authorList>
    </citation>
    <scope>NUCLEOTIDE SEQUENCE</scope>
    <source>
        <strain evidence="3">M34</strain>
    </source>
</reference>
<dbReference type="PANTHER" id="PTHR48081">
    <property type="entry name" value="AB HYDROLASE SUPERFAMILY PROTEIN C4A8.06C"/>
    <property type="match status" value="1"/>
</dbReference>
<keyword evidence="1" id="KW-0378">Hydrolase</keyword>
<feature type="domain" description="Alpha/beta hydrolase fold-3" evidence="2">
    <location>
        <begin position="105"/>
        <end position="315"/>
    </location>
</feature>
<sequence length="331" mass="36793">MLLFKCLALDKRILAPTKEWLNFIATNPSTAKDGFSGNDPAQAEFLRDVSNKSRSAASEKMMAESGLECRIKRSTVQVPSRGTHTIPLRIYEPHVLNPEKTMGAVLYFHGGGFLFGDETSDDFLCCRIVEETRTVVLSVLYRHTHKYKHPAQVDDAQDAFSYIRKNAAALHPALQLEKLIVMGISAGGTLAANVVIEDIKLSRSQSGYKPIITGALLVIPWLIHIENYPFDLFKSREATAKVQNKEMPVIPSERLQLFSILLGSEDPTDKRLNIALLSQEELKGWPRTSLLVAGADPLRDDGLLFATKLKAYRQKYMCIPACLMASEDGLS</sequence>
<dbReference type="SUPFAM" id="SSF53474">
    <property type="entry name" value="alpha/beta-Hydrolases"/>
    <property type="match status" value="1"/>
</dbReference>
<dbReference type="Pfam" id="PF07859">
    <property type="entry name" value="Abhydrolase_3"/>
    <property type="match status" value="1"/>
</dbReference>
<keyword evidence="4" id="KW-1185">Reference proteome</keyword>
<dbReference type="Gene3D" id="3.40.50.1820">
    <property type="entry name" value="alpha/beta hydrolase"/>
    <property type="match status" value="1"/>
</dbReference>
<evidence type="ECO:0000313" key="4">
    <source>
        <dbReference type="Proteomes" id="UP000664132"/>
    </source>
</evidence>
<gene>
    <name evidence="3" type="ORF">IFR04_010862</name>
</gene>
<dbReference type="InterPro" id="IPR029058">
    <property type="entry name" value="AB_hydrolase_fold"/>
</dbReference>
<name>A0A8H7W5E7_9HELO</name>
<dbReference type="InterPro" id="IPR013094">
    <property type="entry name" value="AB_hydrolase_3"/>
</dbReference>